<reference evidence="1" key="2">
    <citation type="journal article" date="2021" name="Genome Biol. Evol.">
        <title>Developing a high-quality reference genome for a parasitic bivalve with doubly uniparental inheritance (Bivalvia: Unionida).</title>
        <authorList>
            <person name="Smith C.H."/>
        </authorList>
    </citation>
    <scope>NUCLEOTIDE SEQUENCE</scope>
    <source>
        <strain evidence="1">CHS0354</strain>
        <tissue evidence="1">Mantle</tissue>
    </source>
</reference>
<name>A0AAE0WFJ8_9BIVA</name>
<sequence length="108" mass="12514">MERGDITMEETLSKGAEEDLDISLEDINQTKVRKLIKALENRKDFFSRTASAQKLKSEETQKIPRQMFQNIWQSKETISECKIKITVNKGGYGHCNNWRCITVLSFTI</sequence>
<gene>
    <name evidence="1" type="ORF">CHS0354_032081</name>
</gene>
<accession>A0AAE0WFJ8</accession>
<dbReference type="Proteomes" id="UP001195483">
    <property type="component" value="Unassembled WGS sequence"/>
</dbReference>
<proteinExistence type="predicted"/>
<reference evidence="1" key="3">
    <citation type="submission" date="2023-05" db="EMBL/GenBank/DDBJ databases">
        <authorList>
            <person name="Smith C.H."/>
        </authorList>
    </citation>
    <scope>NUCLEOTIDE SEQUENCE</scope>
    <source>
        <strain evidence="1">CHS0354</strain>
        <tissue evidence="1">Mantle</tissue>
    </source>
</reference>
<organism evidence="1 2">
    <name type="scientific">Potamilus streckersoni</name>
    <dbReference type="NCBI Taxonomy" id="2493646"/>
    <lineage>
        <taxon>Eukaryota</taxon>
        <taxon>Metazoa</taxon>
        <taxon>Spiralia</taxon>
        <taxon>Lophotrochozoa</taxon>
        <taxon>Mollusca</taxon>
        <taxon>Bivalvia</taxon>
        <taxon>Autobranchia</taxon>
        <taxon>Heteroconchia</taxon>
        <taxon>Palaeoheterodonta</taxon>
        <taxon>Unionida</taxon>
        <taxon>Unionoidea</taxon>
        <taxon>Unionidae</taxon>
        <taxon>Ambleminae</taxon>
        <taxon>Lampsilini</taxon>
        <taxon>Potamilus</taxon>
    </lineage>
</organism>
<reference evidence="1" key="1">
    <citation type="journal article" date="2021" name="Genome Biol. Evol.">
        <title>A High-Quality Reference Genome for a Parasitic Bivalve with Doubly Uniparental Inheritance (Bivalvia: Unionida).</title>
        <authorList>
            <person name="Smith C.H."/>
        </authorList>
    </citation>
    <scope>NUCLEOTIDE SEQUENCE</scope>
    <source>
        <strain evidence="1">CHS0354</strain>
    </source>
</reference>
<dbReference type="EMBL" id="JAEAOA010001901">
    <property type="protein sequence ID" value="KAK3612466.1"/>
    <property type="molecule type" value="Genomic_DNA"/>
</dbReference>
<keyword evidence="2" id="KW-1185">Reference proteome</keyword>
<protein>
    <submittedName>
        <fullName evidence="1">Uncharacterized protein</fullName>
    </submittedName>
</protein>
<evidence type="ECO:0000313" key="2">
    <source>
        <dbReference type="Proteomes" id="UP001195483"/>
    </source>
</evidence>
<comment type="caution">
    <text evidence="1">The sequence shown here is derived from an EMBL/GenBank/DDBJ whole genome shotgun (WGS) entry which is preliminary data.</text>
</comment>
<dbReference type="AlphaFoldDB" id="A0AAE0WFJ8"/>
<evidence type="ECO:0000313" key="1">
    <source>
        <dbReference type="EMBL" id="KAK3612466.1"/>
    </source>
</evidence>